<comment type="similarity">
    <text evidence="1">Belongs to the ROK (NagC/XylR) family.</text>
</comment>
<organism evidence="2 3">
    <name type="scientific">Buchananella hordeovulneris</name>
    <dbReference type="NCBI Taxonomy" id="52770"/>
    <lineage>
        <taxon>Bacteria</taxon>
        <taxon>Bacillati</taxon>
        <taxon>Actinomycetota</taxon>
        <taxon>Actinomycetes</taxon>
        <taxon>Actinomycetales</taxon>
        <taxon>Actinomycetaceae</taxon>
        <taxon>Buchananella</taxon>
    </lineage>
</organism>
<reference evidence="3" key="1">
    <citation type="submission" date="2016-12" db="EMBL/GenBank/DDBJ databases">
        <authorList>
            <person name="Meng X."/>
        </authorList>
    </citation>
    <scope>NUCLEOTIDE SEQUENCE [LARGE SCALE GENOMIC DNA]</scope>
    <source>
        <strain evidence="3">DSM 20732</strain>
    </source>
</reference>
<dbReference type="RefSeq" id="WP_073825896.1">
    <property type="nucleotide sequence ID" value="NZ_MQVS01000012.1"/>
</dbReference>
<dbReference type="Pfam" id="PF00480">
    <property type="entry name" value="ROK"/>
    <property type="match status" value="1"/>
</dbReference>
<dbReference type="InParanoid" id="A0A1Q5PTZ5"/>
<accession>A0A1Q5PTZ5</accession>
<dbReference type="Gene3D" id="3.30.420.40">
    <property type="match status" value="2"/>
</dbReference>
<dbReference type="InterPro" id="IPR000600">
    <property type="entry name" value="ROK"/>
</dbReference>
<dbReference type="STRING" id="52770.BSZ40_09880"/>
<dbReference type="EMBL" id="MQVS01000012">
    <property type="protein sequence ID" value="OKL50935.1"/>
    <property type="molecule type" value="Genomic_DNA"/>
</dbReference>
<sequence length="328" mass="33936">MTHAIGIDVGGTTIKAGVASMGGMLLAKRQVPTPKEVPALVETIAQIARELREDVRAGKVRDGNRVLSPAELVTPIGVAVPGIVEEEQGLALLSANLGWKNVPMRDMLAEACGVPVAFGHDVRSGAVAEARWGDGSRNMLFVALGTGIGAGLVLHGEPVIGGGFAGEIGQILVRDPDNPSGWIELEKIAAASAVCARFAATLPPAEREASIAQGAYGVEMAAKAGNVDAQRVMREAVEALSEILATIVGTLGSIRIVIGGGLANAGEFLLTPLRQALAERLTIAPVPEVVRAQLGSWAQCLGRARIALDMAGYGEPVYGPDGKIIERN</sequence>
<evidence type="ECO:0000256" key="1">
    <source>
        <dbReference type="ARBA" id="ARBA00006479"/>
    </source>
</evidence>
<evidence type="ECO:0008006" key="4">
    <source>
        <dbReference type="Google" id="ProtNLM"/>
    </source>
</evidence>
<evidence type="ECO:0000313" key="3">
    <source>
        <dbReference type="Proteomes" id="UP000185612"/>
    </source>
</evidence>
<protein>
    <recommendedName>
        <fullName evidence="4">ROK family protein</fullName>
    </recommendedName>
</protein>
<dbReference type="CDD" id="cd23763">
    <property type="entry name" value="ASKHA_ATPase_ROK"/>
    <property type="match status" value="1"/>
</dbReference>
<keyword evidence="3" id="KW-1185">Reference proteome</keyword>
<dbReference type="PANTHER" id="PTHR18964">
    <property type="entry name" value="ROK (REPRESSOR, ORF, KINASE) FAMILY"/>
    <property type="match status" value="1"/>
</dbReference>
<evidence type="ECO:0000313" key="2">
    <source>
        <dbReference type="EMBL" id="OKL50935.1"/>
    </source>
</evidence>
<dbReference type="Proteomes" id="UP000185612">
    <property type="component" value="Unassembled WGS sequence"/>
</dbReference>
<name>A0A1Q5PTZ5_9ACTO</name>
<dbReference type="InterPro" id="IPR043129">
    <property type="entry name" value="ATPase_NBD"/>
</dbReference>
<dbReference type="OrthoDB" id="9810372at2"/>
<gene>
    <name evidence="2" type="ORF">BSZ40_09880</name>
</gene>
<proteinExistence type="inferred from homology"/>
<dbReference type="AlphaFoldDB" id="A0A1Q5PTZ5"/>
<dbReference type="SUPFAM" id="SSF53067">
    <property type="entry name" value="Actin-like ATPase domain"/>
    <property type="match status" value="1"/>
</dbReference>
<dbReference type="PANTHER" id="PTHR18964:SF149">
    <property type="entry name" value="BIFUNCTIONAL UDP-N-ACETYLGLUCOSAMINE 2-EPIMERASE_N-ACETYLMANNOSAMINE KINASE"/>
    <property type="match status" value="1"/>
</dbReference>
<comment type="caution">
    <text evidence="2">The sequence shown here is derived from an EMBL/GenBank/DDBJ whole genome shotgun (WGS) entry which is preliminary data.</text>
</comment>